<organism evidence="2 3">
    <name type="scientific">Clostridium perfringens</name>
    <dbReference type="NCBI Taxonomy" id="1502"/>
    <lineage>
        <taxon>Bacteria</taxon>
        <taxon>Bacillati</taxon>
        <taxon>Bacillota</taxon>
        <taxon>Clostridia</taxon>
        <taxon>Eubacteriales</taxon>
        <taxon>Clostridiaceae</taxon>
        <taxon>Clostridium</taxon>
    </lineage>
</organism>
<dbReference type="PANTHER" id="PTHR10353:SF296">
    <property type="entry name" value="6-PHOSPHO-BETA-GLUCOSIDASE"/>
    <property type="match status" value="1"/>
</dbReference>
<evidence type="ECO:0000313" key="2">
    <source>
        <dbReference type="EMBL" id="MDZ4910543.1"/>
    </source>
</evidence>
<dbReference type="GO" id="GO:0005829">
    <property type="term" value="C:cytosol"/>
    <property type="evidence" value="ECO:0007669"/>
    <property type="project" value="TreeGrafter"/>
</dbReference>
<dbReference type="PANTHER" id="PTHR10353">
    <property type="entry name" value="GLYCOSYL HYDROLASE"/>
    <property type="match status" value="1"/>
</dbReference>
<name>A0AAW9I7W1_CLOPF</name>
<reference evidence="2" key="1">
    <citation type="submission" date="2019-11" db="EMBL/GenBank/DDBJ databases">
        <title>Characterization of Clostridium perfringens isolates from swine manure treated agricultural soils.</title>
        <authorList>
            <person name="Wushke S.T."/>
        </authorList>
    </citation>
    <scope>NUCLEOTIDE SEQUENCE</scope>
    <source>
        <strain evidence="2">X94</strain>
    </source>
</reference>
<dbReference type="Pfam" id="PF00232">
    <property type="entry name" value="Glyco_hydro_1"/>
    <property type="match status" value="1"/>
</dbReference>
<evidence type="ECO:0000313" key="3">
    <source>
        <dbReference type="Proteomes" id="UP001288778"/>
    </source>
</evidence>
<dbReference type="Gene3D" id="3.20.20.80">
    <property type="entry name" value="Glycosidases"/>
    <property type="match status" value="1"/>
</dbReference>
<proteinExistence type="inferred from homology"/>
<dbReference type="InterPro" id="IPR001360">
    <property type="entry name" value="Glyco_hydro_1"/>
</dbReference>
<accession>A0AAW9I7W1</accession>
<dbReference type="InterPro" id="IPR017853">
    <property type="entry name" value="GH"/>
</dbReference>
<dbReference type="AlphaFoldDB" id="A0AAW9I7W1"/>
<feature type="non-terminal residue" evidence="2">
    <location>
        <position position="148"/>
    </location>
</feature>
<evidence type="ECO:0000256" key="1">
    <source>
        <dbReference type="RuleBase" id="RU003690"/>
    </source>
</evidence>
<comment type="caution">
    <text evidence="2">The sequence shown here is derived from an EMBL/GenBank/DDBJ whole genome shotgun (WGS) entry which is preliminary data.</text>
</comment>
<feature type="non-terminal residue" evidence="2">
    <location>
        <position position="1"/>
    </location>
</feature>
<dbReference type="SUPFAM" id="SSF51445">
    <property type="entry name" value="(Trans)glycosidases"/>
    <property type="match status" value="1"/>
</dbReference>
<comment type="similarity">
    <text evidence="1">Belongs to the glycosyl hydrolase 1 family.</text>
</comment>
<dbReference type="GO" id="GO:0016052">
    <property type="term" value="P:carbohydrate catabolic process"/>
    <property type="evidence" value="ECO:0007669"/>
    <property type="project" value="TreeGrafter"/>
</dbReference>
<dbReference type="Proteomes" id="UP001288778">
    <property type="component" value="Unassembled WGS sequence"/>
</dbReference>
<dbReference type="RefSeq" id="WP_322395757.1">
    <property type="nucleotide sequence ID" value="NZ_WNUI01000426.1"/>
</dbReference>
<protein>
    <submittedName>
        <fullName evidence="2">Family 1 glycosylhydrolase</fullName>
    </submittedName>
</protein>
<sequence>VSANQCEGAYNIDGKGLSTSDFAKVCKPKEKRMCTEIIESGEYYPSHKGIDFYNRYKEDVALFAEMGFKCFRFSINWPRIFPNGDDVTPNEKGLEFYDRLLDELEKYGIEPVVTISHYEVPKNLVDKYGSWKNRKMIDFYLSFCEVIF</sequence>
<dbReference type="EMBL" id="WNUI01000426">
    <property type="protein sequence ID" value="MDZ4910543.1"/>
    <property type="molecule type" value="Genomic_DNA"/>
</dbReference>
<dbReference type="GO" id="GO:0008422">
    <property type="term" value="F:beta-glucosidase activity"/>
    <property type="evidence" value="ECO:0007669"/>
    <property type="project" value="TreeGrafter"/>
</dbReference>
<gene>
    <name evidence="2" type="ORF">GNF68_16240</name>
</gene>